<dbReference type="GO" id="GO:0030288">
    <property type="term" value="C:outer membrane-bounded periplasmic space"/>
    <property type="evidence" value="ECO:0007669"/>
    <property type="project" value="TreeGrafter"/>
</dbReference>
<dbReference type="EMBL" id="FNIE01000007">
    <property type="protein sequence ID" value="SDO08346.1"/>
    <property type="molecule type" value="Genomic_DNA"/>
</dbReference>
<evidence type="ECO:0000256" key="5">
    <source>
        <dbReference type="SAM" id="MobiDB-lite"/>
    </source>
</evidence>
<keyword evidence="2" id="KW-0813">Transport</keyword>
<keyword evidence="8" id="KW-1185">Reference proteome</keyword>
<dbReference type="STRING" id="310781.SAMN05216259_107194"/>
<feature type="compositionally biased region" description="Gly residues" evidence="5">
    <location>
        <begin position="1"/>
        <end position="23"/>
    </location>
</feature>
<dbReference type="Gene3D" id="3.40.190.10">
    <property type="entry name" value="Periplasmic binding protein-like II"/>
    <property type="match status" value="2"/>
</dbReference>
<proteinExistence type="inferred from homology"/>
<organism evidence="7 8">
    <name type="scientific">Actinacidiphila guanduensis</name>
    <dbReference type="NCBI Taxonomy" id="310781"/>
    <lineage>
        <taxon>Bacteria</taxon>
        <taxon>Bacillati</taxon>
        <taxon>Actinomycetota</taxon>
        <taxon>Actinomycetes</taxon>
        <taxon>Kitasatosporales</taxon>
        <taxon>Streptomycetaceae</taxon>
        <taxon>Actinacidiphila</taxon>
    </lineage>
</organism>
<dbReference type="Pfam" id="PF00497">
    <property type="entry name" value="SBP_bac_3"/>
    <property type="match status" value="1"/>
</dbReference>
<dbReference type="SMART" id="SM00062">
    <property type="entry name" value="PBPb"/>
    <property type="match status" value="1"/>
</dbReference>
<name>A0A1H0GMX0_9ACTN</name>
<protein>
    <submittedName>
        <fullName evidence="7">Amino acid ABC transporter substrate-binding protein, PAAT family</fullName>
    </submittedName>
</protein>
<dbReference type="GO" id="GO:0005576">
    <property type="term" value="C:extracellular region"/>
    <property type="evidence" value="ECO:0007669"/>
    <property type="project" value="TreeGrafter"/>
</dbReference>
<dbReference type="InterPro" id="IPR018313">
    <property type="entry name" value="SBP_3_CS"/>
</dbReference>
<dbReference type="PANTHER" id="PTHR30085:SF6">
    <property type="entry name" value="ABC TRANSPORTER GLUTAMINE-BINDING PROTEIN GLNH"/>
    <property type="match status" value="1"/>
</dbReference>
<dbReference type="GO" id="GO:0006865">
    <property type="term" value="P:amino acid transport"/>
    <property type="evidence" value="ECO:0007669"/>
    <property type="project" value="TreeGrafter"/>
</dbReference>
<gene>
    <name evidence="7" type="ORF">SAMN05216259_107194</name>
</gene>
<evidence type="ECO:0000256" key="4">
    <source>
        <dbReference type="RuleBase" id="RU003744"/>
    </source>
</evidence>
<evidence type="ECO:0000313" key="8">
    <source>
        <dbReference type="Proteomes" id="UP000199341"/>
    </source>
</evidence>
<dbReference type="PROSITE" id="PS01039">
    <property type="entry name" value="SBP_BACTERIAL_3"/>
    <property type="match status" value="1"/>
</dbReference>
<accession>A0A1H0GMX0</accession>
<dbReference type="PANTHER" id="PTHR30085">
    <property type="entry name" value="AMINO ACID ABC TRANSPORTER PERMEASE"/>
    <property type="match status" value="1"/>
</dbReference>
<sequence>MSGGGEGMTAMTGRGGRGNGIGEGIDTPIGNGPAEHGDRHATRRHRPWRGWGGVAAMAGACALALTAVLCPLHHHDAAGALPVPEGGGNSAATHARYASAPRDTGCTDATAAASLDPASGSTDGPAVERIKARGRLIVGVDQNSYLWGFRDPATGRLAGFDIDIVRAIAQDILGDPGKVQYLTVPTADRIDAVKDGKVDMVVRTMSINCQREKDVAFSTAYFEAGQQVLAPKKSAITGFDDSLKGKRVCTARGSTGQAELQDESHGASVTLVDNQLDCLVLLQLGRVDAVFTDNALAAGQAAQDPQVHLVGSKVTDEPYGVAMNLGAPDLVRRVNQVLDAYRAGGANSPWMHSYRTWLAAQLPGITGPPQPTYT</sequence>
<reference evidence="7 8" key="1">
    <citation type="submission" date="2016-10" db="EMBL/GenBank/DDBJ databases">
        <authorList>
            <person name="de Groot N.N."/>
        </authorList>
    </citation>
    <scope>NUCLEOTIDE SEQUENCE [LARGE SCALE GENOMIC DNA]</scope>
    <source>
        <strain evidence="7 8">CGMCC 4.2022</strain>
    </source>
</reference>
<dbReference type="InterPro" id="IPR051455">
    <property type="entry name" value="Bact_solute-bind_prot3"/>
</dbReference>
<evidence type="ECO:0000259" key="6">
    <source>
        <dbReference type="SMART" id="SM00062"/>
    </source>
</evidence>
<dbReference type="Proteomes" id="UP000199341">
    <property type="component" value="Unassembled WGS sequence"/>
</dbReference>
<dbReference type="InterPro" id="IPR001638">
    <property type="entry name" value="Solute-binding_3/MltF_N"/>
</dbReference>
<evidence type="ECO:0000256" key="1">
    <source>
        <dbReference type="ARBA" id="ARBA00010333"/>
    </source>
</evidence>
<dbReference type="AlphaFoldDB" id="A0A1H0GMX0"/>
<evidence type="ECO:0000313" key="7">
    <source>
        <dbReference type="EMBL" id="SDO08346.1"/>
    </source>
</evidence>
<evidence type="ECO:0000256" key="3">
    <source>
        <dbReference type="ARBA" id="ARBA00022729"/>
    </source>
</evidence>
<evidence type="ECO:0000256" key="2">
    <source>
        <dbReference type="ARBA" id="ARBA00022448"/>
    </source>
</evidence>
<feature type="region of interest" description="Disordered" evidence="5">
    <location>
        <begin position="1"/>
        <end position="44"/>
    </location>
</feature>
<feature type="domain" description="Solute-binding protein family 3/N-terminal" evidence="6">
    <location>
        <begin position="135"/>
        <end position="353"/>
    </location>
</feature>
<dbReference type="SUPFAM" id="SSF53850">
    <property type="entry name" value="Periplasmic binding protein-like II"/>
    <property type="match status" value="1"/>
</dbReference>
<keyword evidence="3" id="KW-0732">Signal</keyword>
<comment type="similarity">
    <text evidence="1 4">Belongs to the bacterial solute-binding protein 3 family.</text>
</comment>
<dbReference type="CDD" id="cd13690">
    <property type="entry name" value="PBP2_GluB"/>
    <property type="match status" value="1"/>
</dbReference>